<dbReference type="HAMAP" id="MF_00993">
    <property type="entry name" value="MqnE"/>
    <property type="match status" value="1"/>
</dbReference>
<evidence type="ECO:0000256" key="7">
    <source>
        <dbReference type="PIRSR" id="PIRSR004762-1"/>
    </source>
</evidence>
<feature type="binding site" evidence="6 7">
    <location>
        <position position="79"/>
    </location>
    <ligand>
        <name>[4Fe-4S] cluster</name>
        <dbReference type="ChEBI" id="CHEBI:49883"/>
        <note>4Fe-4S-S-AdoMet</note>
    </ligand>
</feature>
<evidence type="ECO:0000313" key="10">
    <source>
        <dbReference type="EMBL" id="GLI35866.1"/>
    </source>
</evidence>
<dbReference type="Gene3D" id="3.20.20.70">
    <property type="entry name" value="Aldolase class I"/>
    <property type="match status" value="1"/>
</dbReference>
<dbReference type="GO" id="GO:0051539">
    <property type="term" value="F:4 iron, 4 sulfur cluster binding"/>
    <property type="evidence" value="ECO:0007669"/>
    <property type="project" value="UniProtKB-KW"/>
</dbReference>
<evidence type="ECO:0000256" key="2">
    <source>
        <dbReference type="ARBA" id="ARBA00022691"/>
    </source>
</evidence>
<dbReference type="CDD" id="cd01335">
    <property type="entry name" value="Radical_SAM"/>
    <property type="match status" value="1"/>
</dbReference>
<dbReference type="PROSITE" id="PS51918">
    <property type="entry name" value="RADICAL_SAM"/>
    <property type="match status" value="1"/>
</dbReference>
<keyword evidence="1 6" id="KW-0004">4Fe-4S</keyword>
<gene>
    <name evidence="6 10" type="primary">mqnE</name>
    <name evidence="10" type="ORF">DAMNIGENAA_32990</name>
</gene>
<dbReference type="InterPro" id="IPR022432">
    <property type="entry name" value="MqnE"/>
</dbReference>
<comment type="caution">
    <text evidence="10">The sequence shown here is derived from an EMBL/GenBank/DDBJ whole genome shotgun (WGS) entry which is preliminary data.</text>
</comment>
<dbReference type="Proteomes" id="UP001144372">
    <property type="component" value="Unassembled WGS sequence"/>
</dbReference>
<keyword evidence="11" id="KW-1185">Reference proteome</keyword>
<comment type="catalytic activity">
    <reaction evidence="6">
        <text>3-[(1-carboxyvinyl)-oxy]benzoate + S-adenosyl-L-methionine + H2O = 6-amino-6-deoxyfutalosine + hydrogencarbonate + L-methionine + H(+)</text>
        <dbReference type="Rhea" id="RHEA:33075"/>
        <dbReference type="ChEBI" id="CHEBI:15377"/>
        <dbReference type="ChEBI" id="CHEBI:15378"/>
        <dbReference type="ChEBI" id="CHEBI:17544"/>
        <dbReference type="ChEBI" id="CHEBI:57844"/>
        <dbReference type="ChEBI" id="CHEBI:59789"/>
        <dbReference type="ChEBI" id="CHEBI:64286"/>
        <dbReference type="ChEBI" id="CHEBI:76981"/>
        <dbReference type="EC" id="2.5.1.120"/>
    </reaction>
</comment>
<sequence>MLDIKWYEKLGMGSICEKVLEGQRLDMEDGERLFACPDVVAVGSLAHHVRTRLHGNAAYYVINQHINYSNICVNGCRFCAFHRKKGQKGAFQLTETDVLDKLKEREHDPITEVHIVGGCHPDLPLSYFETILREVKKFRPKAFIKAFTAVEIAHFAKNEGISTREVLLRLKSAGLDMLPGGGAEVFSPRVRTLLCPEKLSGEGWLNVSREAHRLGIKSNATMLYGHIETVRERLEHLVALRELQDETQGFVCFIPLSFQTANNQVQGVSGCTGVEDLKTMAVSRLMLDNVPHMKAYWVMLTVKLAQVALYFGADDFDGTIIEEKIGHMAGADSDQALTRGELEQIIREGGFEPVERNCFFERV</sequence>
<evidence type="ECO:0000259" key="9">
    <source>
        <dbReference type="PROSITE" id="PS51918"/>
    </source>
</evidence>
<keyword evidence="4 6" id="KW-0408">Iron</keyword>
<evidence type="ECO:0000256" key="1">
    <source>
        <dbReference type="ARBA" id="ARBA00022485"/>
    </source>
</evidence>
<dbReference type="SFLD" id="SFLDF00343">
    <property type="entry name" value="aminofutalosine_synthase_(mqnE"/>
    <property type="match status" value="1"/>
</dbReference>
<accession>A0A9W6LAI7</accession>
<dbReference type="InterPro" id="IPR034405">
    <property type="entry name" value="F420"/>
</dbReference>
<dbReference type="InterPro" id="IPR045567">
    <property type="entry name" value="CofH/MnqC-like_C"/>
</dbReference>
<keyword evidence="3 6" id="KW-0479">Metal-binding</keyword>
<protein>
    <recommendedName>
        <fullName evidence="6">Aminodeoxyfutalosine synthase</fullName>
        <shortName evidence="6">AFL synthase</shortName>
        <shortName evidence="6">Aminofutalosine synthase</shortName>
        <ecNumber evidence="6">2.5.1.120</ecNumber>
    </recommendedName>
    <alternativeName>
        <fullName evidence="6">Menaquinone biosynthetic enzyme MqnE</fullName>
    </alternativeName>
</protein>
<dbReference type="Pfam" id="PF04055">
    <property type="entry name" value="Radical_SAM"/>
    <property type="match status" value="1"/>
</dbReference>
<dbReference type="GO" id="GO:0005506">
    <property type="term" value="F:iron ion binding"/>
    <property type="evidence" value="ECO:0007669"/>
    <property type="project" value="UniProtKB-UniRule"/>
</dbReference>
<evidence type="ECO:0000256" key="3">
    <source>
        <dbReference type="ARBA" id="ARBA00022723"/>
    </source>
</evidence>
<evidence type="ECO:0000256" key="6">
    <source>
        <dbReference type="HAMAP-Rule" id="MF_00993"/>
    </source>
</evidence>
<dbReference type="PANTHER" id="PTHR43076">
    <property type="entry name" value="FO SYNTHASE (COFH)"/>
    <property type="match status" value="1"/>
</dbReference>
<dbReference type="GO" id="GO:0102573">
    <property type="term" value="F:aminodeoxyfutalosine synthase activity"/>
    <property type="evidence" value="ECO:0007669"/>
    <property type="project" value="UniProtKB-EC"/>
</dbReference>
<dbReference type="GO" id="GO:0009234">
    <property type="term" value="P:menaquinone biosynthetic process"/>
    <property type="evidence" value="ECO:0007669"/>
    <property type="project" value="UniProtKB-UniRule"/>
</dbReference>
<dbReference type="SFLD" id="SFLDF00342">
    <property type="entry name" value="cyclic_dehypoxanthine_futalosi"/>
    <property type="match status" value="1"/>
</dbReference>
<dbReference type="NCBIfam" id="TIGR00423">
    <property type="entry name" value="CofH family radical SAM protein"/>
    <property type="match status" value="1"/>
</dbReference>
<evidence type="ECO:0000256" key="4">
    <source>
        <dbReference type="ARBA" id="ARBA00023004"/>
    </source>
</evidence>
<keyword evidence="6" id="KW-0808">Transferase</keyword>
<dbReference type="RefSeq" id="WP_281795958.1">
    <property type="nucleotide sequence ID" value="NZ_BSDR01000001.1"/>
</dbReference>
<feature type="binding site" evidence="8">
    <location>
        <position position="78"/>
    </location>
    <ligand>
        <name>S-adenosyl-L-methionine</name>
        <dbReference type="ChEBI" id="CHEBI:59789"/>
    </ligand>
</feature>
<dbReference type="EC" id="2.5.1.120" evidence="6"/>
<comment type="pathway">
    <text evidence="6">Quinol/quinone metabolism; menaquinone biosynthesis.</text>
</comment>
<dbReference type="NCBIfam" id="TIGR03700">
    <property type="entry name" value="mena_SCO4494"/>
    <property type="match status" value="1"/>
</dbReference>
<keyword evidence="2 6" id="KW-0949">S-adenosyl-L-methionine</keyword>
<feature type="domain" description="Radical SAM core" evidence="9">
    <location>
        <begin position="58"/>
        <end position="291"/>
    </location>
</feature>
<name>A0A9W6LAI7_9BACT</name>
<comment type="cofactor">
    <cofactor evidence="6 7">
        <name>[4Fe-4S] cluster</name>
        <dbReference type="ChEBI" id="CHEBI:49883"/>
    </cofactor>
    <text evidence="6 7">Binds 1 [4Fe-4S] cluster. The cluster is coordinated with 3 cysteines and an exchangeable S-adenosyl-L-methionine.</text>
</comment>
<dbReference type="Pfam" id="PF19288">
    <property type="entry name" value="CofH_C"/>
    <property type="match status" value="1"/>
</dbReference>
<comment type="function">
    <text evidence="6">Radical SAM enzyme that catalyzes the addition of the adenosyl radical to the double bond of 3-[(1-carboxyvinyl)oxy]benzoate, leading to aminodeoxyfutalosine (AFL), a key intermediate in the formation of menaquinone (MK, vitamin K2) from chorismate.</text>
</comment>
<dbReference type="EMBL" id="BSDR01000001">
    <property type="protein sequence ID" value="GLI35866.1"/>
    <property type="molecule type" value="Genomic_DNA"/>
</dbReference>
<dbReference type="SFLD" id="SFLDG01064">
    <property type="entry name" value="F420__menaquinone_cofactor_bio"/>
    <property type="match status" value="1"/>
</dbReference>
<dbReference type="InterPro" id="IPR020050">
    <property type="entry name" value="FO_synthase_su2"/>
</dbReference>
<feature type="binding site" evidence="8">
    <location>
        <position position="184"/>
    </location>
    <ligand>
        <name>S-adenosyl-L-methionine</name>
        <dbReference type="ChEBI" id="CHEBI:59789"/>
    </ligand>
</feature>
<keyword evidence="5 6" id="KW-0411">Iron-sulfur</keyword>
<dbReference type="InterPro" id="IPR007197">
    <property type="entry name" value="rSAM"/>
</dbReference>
<keyword evidence="6" id="KW-0474">Menaquinone biosynthesis</keyword>
<feature type="binding site" evidence="6 7">
    <location>
        <position position="72"/>
    </location>
    <ligand>
        <name>[4Fe-4S] cluster</name>
        <dbReference type="ChEBI" id="CHEBI:49883"/>
        <note>4Fe-4S-S-AdoMet</note>
    </ligand>
</feature>
<dbReference type="SUPFAM" id="SSF102114">
    <property type="entry name" value="Radical SAM enzymes"/>
    <property type="match status" value="1"/>
</dbReference>
<dbReference type="SFLD" id="SFLDS00029">
    <property type="entry name" value="Radical_SAM"/>
    <property type="match status" value="1"/>
</dbReference>
<dbReference type="InterPro" id="IPR058240">
    <property type="entry name" value="rSAM_sf"/>
</dbReference>
<dbReference type="AlphaFoldDB" id="A0A9W6LAI7"/>
<dbReference type="SFLD" id="SFLDG01389">
    <property type="entry name" value="menaquinone_synthsis_involved"/>
    <property type="match status" value="1"/>
</dbReference>
<dbReference type="InterPro" id="IPR013785">
    <property type="entry name" value="Aldolase_TIM"/>
</dbReference>
<feature type="binding site" evidence="6 7">
    <location>
        <position position="76"/>
    </location>
    <ligand>
        <name>[4Fe-4S] cluster</name>
        <dbReference type="ChEBI" id="CHEBI:49883"/>
        <note>4Fe-4S-S-AdoMet</note>
    </ligand>
</feature>
<dbReference type="GO" id="GO:0044689">
    <property type="term" value="F:7,8-didemethyl-8-hydroxy-5-deazariboflavin synthase activity"/>
    <property type="evidence" value="ECO:0007669"/>
    <property type="project" value="TreeGrafter"/>
</dbReference>
<evidence type="ECO:0000256" key="8">
    <source>
        <dbReference type="PIRSR" id="PIRSR004762-2"/>
    </source>
</evidence>
<reference evidence="10" key="1">
    <citation type="submission" date="2022-12" db="EMBL/GenBank/DDBJ databases">
        <title>Reference genome sequencing for broad-spectrum identification of bacterial and archaeal isolates by mass spectrometry.</title>
        <authorList>
            <person name="Sekiguchi Y."/>
            <person name="Tourlousse D.M."/>
        </authorList>
    </citation>
    <scope>NUCLEOTIDE SEQUENCE</scope>
    <source>
        <strain evidence="10">ASRB1</strain>
    </source>
</reference>
<dbReference type="PIRSF" id="PIRSF004762">
    <property type="entry name" value="CHP00423"/>
    <property type="match status" value="1"/>
</dbReference>
<comment type="similarity">
    <text evidence="6">Belongs to the radical SAM superfamily. MqnE family.</text>
</comment>
<proteinExistence type="inferred from homology"/>
<organism evidence="10 11">
    <name type="scientific">Desulforhabdus amnigena</name>
    <dbReference type="NCBI Taxonomy" id="40218"/>
    <lineage>
        <taxon>Bacteria</taxon>
        <taxon>Pseudomonadati</taxon>
        <taxon>Thermodesulfobacteriota</taxon>
        <taxon>Syntrophobacteria</taxon>
        <taxon>Syntrophobacterales</taxon>
        <taxon>Syntrophobacteraceae</taxon>
        <taxon>Desulforhabdus</taxon>
    </lineage>
</organism>
<evidence type="ECO:0000256" key="5">
    <source>
        <dbReference type="ARBA" id="ARBA00023014"/>
    </source>
</evidence>
<evidence type="ECO:0000313" key="11">
    <source>
        <dbReference type="Proteomes" id="UP001144372"/>
    </source>
</evidence>
<dbReference type="PANTHER" id="PTHR43076:SF7">
    <property type="entry name" value="AMINODEOXYFUTALOSINE SYNTHASE"/>
    <property type="match status" value="1"/>
</dbReference>